<dbReference type="Pfam" id="PF06985">
    <property type="entry name" value="HET"/>
    <property type="match status" value="1"/>
</dbReference>
<protein>
    <submittedName>
        <fullName evidence="3">HET-domain-containing protein</fullName>
    </submittedName>
</protein>
<evidence type="ECO:0000259" key="1">
    <source>
        <dbReference type="Pfam" id="PF06985"/>
    </source>
</evidence>
<reference evidence="3 4" key="1">
    <citation type="journal article" date="2016" name="Nat. Commun.">
        <title>Ectomycorrhizal ecology is imprinted in the genome of the dominant symbiotic fungus Cenococcum geophilum.</title>
        <authorList>
            <consortium name="DOE Joint Genome Institute"/>
            <person name="Peter M."/>
            <person name="Kohler A."/>
            <person name="Ohm R.A."/>
            <person name="Kuo A."/>
            <person name="Krutzmann J."/>
            <person name="Morin E."/>
            <person name="Arend M."/>
            <person name="Barry K.W."/>
            <person name="Binder M."/>
            <person name="Choi C."/>
            <person name="Clum A."/>
            <person name="Copeland A."/>
            <person name="Grisel N."/>
            <person name="Haridas S."/>
            <person name="Kipfer T."/>
            <person name="LaButti K."/>
            <person name="Lindquist E."/>
            <person name="Lipzen A."/>
            <person name="Maire R."/>
            <person name="Meier B."/>
            <person name="Mihaltcheva S."/>
            <person name="Molinier V."/>
            <person name="Murat C."/>
            <person name="Poggeler S."/>
            <person name="Quandt C.A."/>
            <person name="Sperisen C."/>
            <person name="Tritt A."/>
            <person name="Tisserant E."/>
            <person name="Crous P.W."/>
            <person name="Henrissat B."/>
            <person name="Nehls U."/>
            <person name="Egli S."/>
            <person name="Spatafora J.W."/>
            <person name="Grigoriev I.V."/>
            <person name="Martin F.M."/>
        </authorList>
    </citation>
    <scope>NUCLEOTIDE SEQUENCE [LARGE SCALE GENOMIC DNA]</scope>
    <source>
        <strain evidence="3 4">CBS 207.34</strain>
    </source>
</reference>
<evidence type="ECO:0000313" key="3">
    <source>
        <dbReference type="EMBL" id="OCL12469.1"/>
    </source>
</evidence>
<feature type="domain" description="DUF8212" evidence="2">
    <location>
        <begin position="224"/>
        <end position="292"/>
    </location>
</feature>
<keyword evidence="4" id="KW-1185">Reference proteome</keyword>
<dbReference type="Proteomes" id="UP000250140">
    <property type="component" value="Unassembled WGS sequence"/>
</dbReference>
<dbReference type="OrthoDB" id="20872at2759"/>
<gene>
    <name evidence="3" type="ORF">AOQ84DRAFT_352517</name>
</gene>
<dbReference type="Pfam" id="PF26640">
    <property type="entry name" value="DUF8212"/>
    <property type="match status" value="1"/>
</dbReference>
<dbReference type="InterPro" id="IPR010730">
    <property type="entry name" value="HET"/>
</dbReference>
<dbReference type="InterPro" id="IPR058525">
    <property type="entry name" value="DUF8212"/>
</dbReference>
<accession>A0A8E2JX69</accession>
<name>A0A8E2JX69_9PEZI</name>
<proteinExistence type="predicted"/>
<dbReference type="PANTHER" id="PTHR10622:SF10">
    <property type="entry name" value="HET DOMAIN-CONTAINING PROTEIN"/>
    <property type="match status" value="1"/>
</dbReference>
<sequence length="574" mass="65163">MRLLNSLTLQLEEFGDDQTPEYVILSHMWGDEEVSFKDMQGPIVKQSKGLAKIKSCCAQAARDGFKYTWIDTCCIDKSSSAELSEAINSMYEWYKNARICYAYLDDVTLDADGPDFQYLETLESSRWFSRGWTLQELIAPSIVEFYDSNWSELGTKLSLQEEVSKITGIDIRVLRGDEPRTCNVAQRMSWASMRTTTRPEDMAYCLIGLFNVNMPLLYGEGGPRAFTRLQEEIMRNSEDYTLFAWSAQYPQASWAHRGLLASSPQEFGNPEGHGRRCWQFSELLHSSPADFGSLPGPPTPGQRQTVWEDPPNLTSRGLRIRLPLRRTGTGEDYLACLYCRREMNDELLCITLRKIPNNRWLFGRVLAHEVTFLAADQMQTFEYSTIYVIQGTSDSAEWRPLWSHEYDLQVFGVKLVQDTGQDFSICEVFPKAESEDKWDPVGGKFILHELTHLAVRILEVRGGPKSEPFFIVFGVLKGKNIPWCDVLTSDEMSEYGEGSAEGLYNSTGYWDGYAGKTDRVSKFLGFSKLVTAAARQGPLPQAEQQGTCMRGYTLTISVKRQLVFGPHRTDSEGF</sequence>
<dbReference type="PANTHER" id="PTHR10622">
    <property type="entry name" value="HET DOMAIN-CONTAINING PROTEIN"/>
    <property type="match status" value="1"/>
</dbReference>
<dbReference type="AlphaFoldDB" id="A0A8E2JX69"/>
<dbReference type="EMBL" id="KV748873">
    <property type="protein sequence ID" value="OCL12469.1"/>
    <property type="molecule type" value="Genomic_DNA"/>
</dbReference>
<evidence type="ECO:0000313" key="4">
    <source>
        <dbReference type="Proteomes" id="UP000250140"/>
    </source>
</evidence>
<feature type="domain" description="Heterokaryon incompatibility" evidence="1">
    <location>
        <begin position="22"/>
        <end position="110"/>
    </location>
</feature>
<organism evidence="3 4">
    <name type="scientific">Glonium stellatum</name>
    <dbReference type="NCBI Taxonomy" id="574774"/>
    <lineage>
        <taxon>Eukaryota</taxon>
        <taxon>Fungi</taxon>
        <taxon>Dikarya</taxon>
        <taxon>Ascomycota</taxon>
        <taxon>Pezizomycotina</taxon>
        <taxon>Dothideomycetes</taxon>
        <taxon>Pleosporomycetidae</taxon>
        <taxon>Gloniales</taxon>
        <taxon>Gloniaceae</taxon>
        <taxon>Glonium</taxon>
    </lineage>
</organism>
<evidence type="ECO:0000259" key="2">
    <source>
        <dbReference type="Pfam" id="PF26640"/>
    </source>
</evidence>